<name>A0ABP3XD26_9FIRM</name>
<accession>A0ABP3XD26</accession>
<evidence type="ECO:0000313" key="6">
    <source>
        <dbReference type="EMBL" id="GAA0863569.1"/>
    </source>
</evidence>
<keyword evidence="7" id="KW-1185">Reference proteome</keyword>
<dbReference type="InterPro" id="IPR027417">
    <property type="entry name" value="P-loop_NTPase"/>
</dbReference>
<dbReference type="SMART" id="SM00487">
    <property type="entry name" value="DEXDc"/>
    <property type="match status" value="1"/>
</dbReference>
<keyword evidence="2" id="KW-0378">Hydrolase</keyword>
<keyword evidence="1" id="KW-0547">Nucleotide-binding</keyword>
<evidence type="ECO:0000259" key="5">
    <source>
        <dbReference type="PROSITE" id="PS51194"/>
    </source>
</evidence>
<protein>
    <recommendedName>
        <fullName evidence="8">DEAD/DEAH box helicase</fullName>
    </recommendedName>
</protein>
<evidence type="ECO:0008006" key="8">
    <source>
        <dbReference type="Google" id="ProtNLM"/>
    </source>
</evidence>
<dbReference type="InterPro" id="IPR001650">
    <property type="entry name" value="Helicase_C-like"/>
</dbReference>
<sequence length="546" mass="64114">MVGKKLNLRYINEVISLKDEQKWDESDVVLIESQTGTGKTYYILGDRETDGFIDRINDSKLLYICNRIELANEIKISLLKKYDMYKDYFKIDKNSKVELDKDKVEKLKNIKNVHVTTYQSLGRKYKESIIKGTDFYLDEFKYIVCDESHYFLTDASFNGETEYAYELLVNGWSSFVSTRIFITATMNEMRKIFKDGSIRDIYTYSSGIDYSYLNIKYFKKDDTIVTSIKNDLSNDKWLIFVKSKNDGKKIKSKLEIQGISCSYIDAKNKDEEIENILVNNTFSTKVLITTKVLDNGVNINDEQIKHLVLSSYDQTTLIQEIGRLRVNINNARTINLYLNTFTRNSFNRLINTVYNEKFKQVNLFKNNIDEFKVKYSDCGHLVKPDLFRVLDNGYELNKFGYIRLQKDYAFAKYMYDKFTNEGDFAYIKEQLQWLGVEETFSENNYLDDKIVNKSKKSELINYLDSLVDKKILEDEQQLISDMIKANFNEISNKIKKSTKKATVKTLNSILENDLKLKYLIKQITTSKRVDGKPKKYTYWTILKSQK</sequence>
<dbReference type="EMBL" id="BAAACP010000007">
    <property type="protein sequence ID" value="GAA0863569.1"/>
    <property type="molecule type" value="Genomic_DNA"/>
</dbReference>
<evidence type="ECO:0000313" key="7">
    <source>
        <dbReference type="Proteomes" id="UP001400965"/>
    </source>
</evidence>
<dbReference type="PANTHER" id="PTHR24031">
    <property type="entry name" value="RNA HELICASE"/>
    <property type="match status" value="1"/>
</dbReference>
<proteinExistence type="predicted"/>
<feature type="domain" description="Helicase C-terminal" evidence="5">
    <location>
        <begin position="220"/>
        <end position="369"/>
    </location>
</feature>
<dbReference type="PROSITE" id="PS51192">
    <property type="entry name" value="HELICASE_ATP_BIND_1"/>
    <property type="match status" value="1"/>
</dbReference>
<dbReference type="Pfam" id="PF04851">
    <property type="entry name" value="ResIII"/>
    <property type="match status" value="1"/>
</dbReference>
<keyword evidence="3" id="KW-0067">ATP-binding</keyword>
<gene>
    <name evidence="6" type="ORF">GCM10008917_13560</name>
</gene>
<evidence type="ECO:0000256" key="1">
    <source>
        <dbReference type="ARBA" id="ARBA00022741"/>
    </source>
</evidence>
<feature type="domain" description="Helicase ATP-binding" evidence="4">
    <location>
        <begin position="20"/>
        <end position="204"/>
    </location>
</feature>
<dbReference type="InterPro" id="IPR006935">
    <property type="entry name" value="Helicase/UvrB_N"/>
</dbReference>
<evidence type="ECO:0000256" key="3">
    <source>
        <dbReference type="ARBA" id="ARBA00022840"/>
    </source>
</evidence>
<dbReference type="SMART" id="SM00490">
    <property type="entry name" value="HELICc"/>
    <property type="match status" value="1"/>
</dbReference>
<dbReference type="PROSITE" id="PS51194">
    <property type="entry name" value="HELICASE_CTER"/>
    <property type="match status" value="1"/>
</dbReference>
<organism evidence="6 7">
    <name type="scientific">Paraclostridium tenue</name>
    <dbReference type="NCBI Taxonomy" id="1737"/>
    <lineage>
        <taxon>Bacteria</taxon>
        <taxon>Bacillati</taxon>
        <taxon>Bacillota</taxon>
        <taxon>Clostridia</taxon>
        <taxon>Peptostreptococcales</taxon>
        <taxon>Peptostreptococcaceae</taxon>
        <taxon>Paraclostridium</taxon>
    </lineage>
</organism>
<dbReference type="InterPro" id="IPR014001">
    <property type="entry name" value="Helicase_ATP-bd"/>
</dbReference>
<evidence type="ECO:0000256" key="2">
    <source>
        <dbReference type="ARBA" id="ARBA00022801"/>
    </source>
</evidence>
<dbReference type="Proteomes" id="UP001400965">
    <property type="component" value="Unassembled WGS sequence"/>
</dbReference>
<evidence type="ECO:0000259" key="4">
    <source>
        <dbReference type="PROSITE" id="PS51192"/>
    </source>
</evidence>
<dbReference type="Gene3D" id="3.40.50.300">
    <property type="entry name" value="P-loop containing nucleotide triphosphate hydrolases"/>
    <property type="match status" value="2"/>
</dbReference>
<reference evidence="7" key="1">
    <citation type="journal article" date="2019" name="Int. J. Syst. Evol. Microbiol.">
        <title>The Global Catalogue of Microorganisms (GCM) 10K type strain sequencing project: providing services to taxonomists for standard genome sequencing and annotation.</title>
        <authorList>
            <consortium name="The Broad Institute Genomics Platform"/>
            <consortium name="The Broad Institute Genome Sequencing Center for Infectious Disease"/>
            <person name="Wu L."/>
            <person name="Ma J."/>
        </authorList>
    </citation>
    <scope>NUCLEOTIDE SEQUENCE [LARGE SCALE GENOMIC DNA]</scope>
    <source>
        <strain evidence="7">JCM 6486</strain>
    </source>
</reference>
<comment type="caution">
    <text evidence="6">The sequence shown here is derived from an EMBL/GenBank/DDBJ whole genome shotgun (WGS) entry which is preliminary data.</text>
</comment>
<dbReference type="SUPFAM" id="SSF52540">
    <property type="entry name" value="P-loop containing nucleoside triphosphate hydrolases"/>
    <property type="match status" value="1"/>
</dbReference>
<dbReference type="Pfam" id="PF00271">
    <property type="entry name" value="Helicase_C"/>
    <property type="match status" value="1"/>
</dbReference>
<dbReference type="RefSeq" id="WP_346044194.1">
    <property type="nucleotide sequence ID" value="NZ_BAAACP010000007.1"/>
</dbReference>